<dbReference type="InterPro" id="IPR018707">
    <property type="entry name" value="LpxR"/>
</dbReference>
<reference evidence="2 3" key="1">
    <citation type="submission" date="2018-03" db="EMBL/GenBank/DDBJ databases">
        <title>Genomic Encyclopedia of Archaeal and Bacterial Type Strains, Phase II (KMG-II): from individual species to whole genera.</title>
        <authorList>
            <person name="Goeker M."/>
        </authorList>
    </citation>
    <scope>NUCLEOTIDE SEQUENCE [LARGE SCALE GENOMIC DNA]</scope>
    <source>
        <strain evidence="2 3">DSM 100212</strain>
    </source>
</reference>
<dbReference type="RefSeq" id="WP_106262916.1">
    <property type="nucleotide sequence ID" value="NZ_PVTQ01000002.1"/>
</dbReference>
<dbReference type="Gene3D" id="2.40.128.140">
    <property type="entry name" value="Outer membrane protein"/>
    <property type="match status" value="1"/>
</dbReference>
<keyword evidence="1" id="KW-0732">Signal</keyword>
<evidence type="ECO:0000313" key="2">
    <source>
        <dbReference type="EMBL" id="PRY92399.1"/>
    </source>
</evidence>
<dbReference type="AlphaFoldDB" id="A0A2T0X0C5"/>
<accession>A0A2T0X0C5</accession>
<sequence>MRQMTMAVAAMVLSAPMAVAQGYEFVGYGNILNNDYYGDGRDRWQTGSDQLSLVWSNGWEKGWKDQLTSGFGDTIELRFGARVAAPDNIDIPANDDRRYAGVLSLGLVTHMAVAQDYQMVLGAGVEAVGPGTALDEFHAKFHSLIGSGDASAAVRDNQIGDKITPYASFEMARAFPTGGNSRIRPFVEAHSGLETLARVGVDFHVGDLTLNGLMSRDYVTGQTYQTVRGTGTGWTFIGGADVAKVAQSVLLPSDDYTLTPARVRARVAVQWAGNYGVAQFGLTYLGKEFEQQDSGQVLGSISFKYDF</sequence>
<name>A0A2T0X0C5_9RHOB</name>
<organism evidence="2 3">
    <name type="scientific">Donghicola tyrosinivorans</name>
    <dbReference type="NCBI Taxonomy" id="1652492"/>
    <lineage>
        <taxon>Bacteria</taxon>
        <taxon>Pseudomonadati</taxon>
        <taxon>Pseudomonadota</taxon>
        <taxon>Alphaproteobacteria</taxon>
        <taxon>Rhodobacterales</taxon>
        <taxon>Roseobacteraceae</taxon>
        <taxon>Donghicola</taxon>
    </lineage>
</organism>
<proteinExistence type="predicted"/>
<dbReference type="Proteomes" id="UP000238392">
    <property type="component" value="Unassembled WGS sequence"/>
</dbReference>
<dbReference type="Pfam" id="PF09982">
    <property type="entry name" value="LpxR"/>
    <property type="match status" value="1"/>
</dbReference>
<evidence type="ECO:0000256" key="1">
    <source>
        <dbReference type="SAM" id="SignalP"/>
    </source>
</evidence>
<dbReference type="OrthoDB" id="7721289at2"/>
<comment type="caution">
    <text evidence="2">The sequence shown here is derived from an EMBL/GenBank/DDBJ whole genome shotgun (WGS) entry which is preliminary data.</text>
</comment>
<feature type="signal peptide" evidence="1">
    <location>
        <begin position="1"/>
        <end position="20"/>
    </location>
</feature>
<gene>
    <name evidence="2" type="ORF">CLV74_102314</name>
</gene>
<evidence type="ECO:0000313" key="3">
    <source>
        <dbReference type="Proteomes" id="UP000238392"/>
    </source>
</evidence>
<dbReference type="EMBL" id="PVTQ01000002">
    <property type="protein sequence ID" value="PRY92399.1"/>
    <property type="molecule type" value="Genomic_DNA"/>
</dbReference>
<dbReference type="InterPro" id="IPR037107">
    <property type="entry name" value="Put_OMP_sf"/>
</dbReference>
<protein>
    <submittedName>
        <fullName evidence="2">Uncharacterized protein DUF2219</fullName>
    </submittedName>
</protein>
<feature type="chain" id="PRO_5015646857" evidence="1">
    <location>
        <begin position="21"/>
        <end position="307"/>
    </location>
</feature>
<keyword evidence="3" id="KW-1185">Reference proteome</keyword>